<gene>
    <name evidence="1" type="ORF">B5V03_40610</name>
</gene>
<organism evidence="1 2">
    <name type="scientific">Bradyrhizobium betae</name>
    <dbReference type="NCBI Taxonomy" id="244734"/>
    <lineage>
        <taxon>Bacteria</taxon>
        <taxon>Pseudomonadati</taxon>
        <taxon>Pseudomonadota</taxon>
        <taxon>Alphaproteobacteria</taxon>
        <taxon>Hyphomicrobiales</taxon>
        <taxon>Nitrobacteraceae</taxon>
        <taxon>Bradyrhizobium</taxon>
    </lineage>
</organism>
<protein>
    <submittedName>
        <fullName evidence="1">Uncharacterized protein</fullName>
    </submittedName>
</protein>
<comment type="caution">
    <text evidence="1">The sequence shown here is derived from an EMBL/GenBank/DDBJ whole genome shotgun (WGS) entry which is preliminary data.</text>
</comment>
<dbReference type="OrthoDB" id="8265523at2"/>
<evidence type="ECO:0000313" key="1">
    <source>
        <dbReference type="EMBL" id="RXT33362.1"/>
    </source>
</evidence>
<dbReference type="EMBL" id="MZXW01000057">
    <property type="protein sequence ID" value="RXT33362.1"/>
    <property type="molecule type" value="Genomic_DNA"/>
</dbReference>
<dbReference type="AlphaFoldDB" id="A0A4V1P3G2"/>
<name>A0A4V1P3G2_9BRAD</name>
<proteinExistence type="predicted"/>
<dbReference type="RefSeq" id="WP_129276101.1">
    <property type="nucleotide sequence ID" value="NZ_MZXW01000057.1"/>
</dbReference>
<dbReference type="Proteomes" id="UP000290819">
    <property type="component" value="Unassembled WGS sequence"/>
</dbReference>
<keyword evidence="2" id="KW-1185">Reference proteome</keyword>
<accession>A0A4V1P3G2</accession>
<reference evidence="1 2" key="1">
    <citation type="submission" date="2017-03" db="EMBL/GenBank/DDBJ databases">
        <authorList>
            <person name="Safronova V.I."/>
            <person name="Sazanova A.L."/>
            <person name="Chirak E.R."/>
        </authorList>
    </citation>
    <scope>NUCLEOTIDE SEQUENCE [LARGE SCALE GENOMIC DNA]</scope>
    <source>
        <strain evidence="1 2">Opo-243</strain>
    </source>
</reference>
<sequence length="75" mass="8404">MNKTTLHLERPQPNQVRRADLAPATGFAMLVDGRFKTEFLDQDAATKAALELLAKYPMLKIEIYDAASKSRTPAR</sequence>
<evidence type="ECO:0000313" key="2">
    <source>
        <dbReference type="Proteomes" id="UP000290819"/>
    </source>
</evidence>